<evidence type="ECO:0000313" key="2">
    <source>
        <dbReference type="EMBL" id="GCE30513.1"/>
    </source>
</evidence>
<evidence type="ECO:0000313" key="3">
    <source>
        <dbReference type="Proteomes" id="UP000287171"/>
    </source>
</evidence>
<organism evidence="2 3">
    <name type="scientific">Dictyobacter alpinus</name>
    <dbReference type="NCBI Taxonomy" id="2014873"/>
    <lineage>
        <taxon>Bacteria</taxon>
        <taxon>Bacillati</taxon>
        <taxon>Chloroflexota</taxon>
        <taxon>Ktedonobacteria</taxon>
        <taxon>Ktedonobacterales</taxon>
        <taxon>Dictyobacteraceae</taxon>
        <taxon>Dictyobacter</taxon>
    </lineage>
</organism>
<accession>A0A402BGL8</accession>
<protein>
    <submittedName>
        <fullName evidence="2">SAM-dependent methyltransferase</fullName>
    </submittedName>
</protein>
<sequence length="231" mass="25658">MDSKQFIQQELNTQEGYATWAASYDQEDNALIALEEAFVDQLLEQVTYHKVLDVGTGTGRYALKLARKGAKVTALDQSPEMLAVAQKAAQAEQLPIDFQLGSLNNDLAYARDEFDLLISALMLCHVQDIQHAITEFARVVKVGGHLLITDFHPMSVENGWRTQFVQTGVKYLLPTMPHSVNDYLNALTNAGLTIQQLIELPVKDVPAGYMPAEIMHANADQLFCLLILAQK</sequence>
<dbReference type="OrthoDB" id="153516at2"/>
<dbReference type="Gene3D" id="3.40.50.150">
    <property type="entry name" value="Vaccinia Virus protein VP39"/>
    <property type="match status" value="1"/>
</dbReference>
<dbReference type="PANTHER" id="PTHR42912">
    <property type="entry name" value="METHYLTRANSFERASE"/>
    <property type="match status" value="1"/>
</dbReference>
<dbReference type="Pfam" id="PF08241">
    <property type="entry name" value="Methyltransf_11"/>
    <property type="match status" value="1"/>
</dbReference>
<evidence type="ECO:0000259" key="1">
    <source>
        <dbReference type="Pfam" id="PF08241"/>
    </source>
</evidence>
<gene>
    <name evidence="2" type="ORF">KDA_59970</name>
</gene>
<keyword evidence="2" id="KW-0808">Transferase</keyword>
<dbReference type="InterPro" id="IPR013216">
    <property type="entry name" value="Methyltransf_11"/>
</dbReference>
<dbReference type="InterPro" id="IPR029063">
    <property type="entry name" value="SAM-dependent_MTases_sf"/>
</dbReference>
<feature type="domain" description="Methyltransferase type 11" evidence="1">
    <location>
        <begin position="52"/>
        <end position="148"/>
    </location>
</feature>
<keyword evidence="2" id="KW-0489">Methyltransferase</keyword>
<reference evidence="3" key="1">
    <citation type="submission" date="2018-12" db="EMBL/GenBank/DDBJ databases">
        <title>Tengunoibacter tsumagoiensis gen. nov., sp. nov., Dictyobacter kobayashii sp. nov., D. alpinus sp. nov., and D. joshuensis sp. nov. and description of Dictyobacteraceae fam. nov. within the order Ktedonobacterales isolated from Tengu-no-mugimeshi.</title>
        <authorList>
            <person name="Wang C.M."/>
            <person name="Zheng Y."/>
            <person name="Sakai Y."/>
            <person name="Toyoda A."/>
            <person name="Minakuchi Y."/>
            <person name="Abe K."/>
            <person name="Yokota A."/>
            <person name="Yabe S."/>
        </authorList>
    </citation>
    <scope>NUCLEOTIDE SEQUENCE [LARGE SCALE GENOMIC DNA]</scope>
    <source>
        <strain evidence="3">Uno16</strain>
    </source>
</reference>
<dbReference type="RefSeq" id="WP_126630592.1">
    <property type="nucleotide sequence ID" value="NZ_BIFT01000002.1"/>
</dbReference>
<comment type="caution">
    <text evidence="2">The sequence shown here is derived from an EMBL/GenBank/DDBJ whole genome shotgun (WGS) entry which is preliminary data.</text>
</comment>
<proteinExistence type="predicted"/>
<dbReference type="GO" id="GO:0032259">
    <property type="term" value="P:methylation"/>
    <property type="evidence" value="ECO:0007669"/>
    <property type="project" value="UniProtKB-KW"/>
</dbReference>
<dbReference type="InterPro" id="IPR050508">
    <property type="entry name" value="Methyltransf_Superfamily"/>
</dbReference>
<dbReference type="SUPFAM" id="SSF53335">
    <property type="entry name" value="S-adenosyl-L-methionine-dependent methyltransferases"/>
    <property type="match status" value="1"/>
</dbReference>
<dbReference type="GO" id="GO:0008757">
    <property type="term" value="F:S-adenosylmethionine-dependent methyltransferase activity"/>
    <property type="evidence" value="ECO:0007669"/>
    <property type="project" value="InterPro"/>
</dbReference>
<dbReference type="CDD" id="cd02440">
    <property type="entry name" value="AdoMet_MTases"/>
    <property type="match status" value="1"/>
</dbReference>
<dbReference type="Proteomes" id="UP000287171">
    <property type="component" value="Unassembled WGS sequence"/>
</dbReference>
<dbReference type="AlphaFoldDB" id="A0A402BGL8"/>
<keyword evidence="3" id="KW-1185">Reference proteome</keyword>
<dbReference type="PANTHER" id="PTHR42912:SF80">
    <property type="entry name" value="METHYLTRANSFERASE DOMAIN-CONTAINING PROTEIN"/>
    <property type="match status" value="1"/>
</dbReference>
<name>A0A402BGL8_9CHLR</name>
<dbReference type="EMBL" id="BIFT01000002">
    <property type="protein sequence ID" value="GCE30513.1"/>
    <property type="molecule type" value="Genomic_DNA"/>
</dbReference>